<dbReference type="PROSITE" id="PS51198">
    <property type="entry name" value="UVRD_HELICASE_ATP_BIND"/>
    <property type="match status" value="1"/>
</dbReference>
<dbReference type="EC" id="5.6.2.4" evidence="12"/>
<dbReference type="InterPro" id="IPR027417">
    <property type="entry name" value="P-loop_NTPase"/>
</dbReference>
<accession>A0A9W4X5P4</accession>
<dbReference type="GO" id="GO:0000725">
    <property type="term" value="P:recombinational repair"/>
    <property type="evidence" value="ECO:0007669"/>
    <property type="project" value="TreeGrafter"/>
</dbReference>
<evidence type="ECO:0000256" key="7">
    <source>
        <dbReference type="ARBA" id="ARBA00022840"/>
    </source>
</evidence>
<keyword evidence="1" id="KW-0540">Nuclease</keyword>
<comment type="catalytic activity">
    <reaction evidence="11">
        <text>Couples ATP hydrolysis with the unwinding of duplex DNA by translocating in the 3'-5' direction.</text>
        <dbReference type="EC" id="5.6.2.4"/>
    </reaction>
</comment>
<dbReference type="GO" id="GO:0043138">
    <property type="term" value="F:3'-5' DNA helicase activity"/>
    <property type="evidence" value="ECO:0007669"/>
    <property type="project" value="UniProtKB-EC"/>
</dbReference>
<organism evidence="18 20">
    <name type="scientific">Commensalibacter communis</name>
    <dbReference type="NCBI Taxonomy" id="2972786"/>
    <lineage>
        <taxon>Bacteria</taxon>
        <taxon>Pseudomonadati</taxon>
        <taxon>Pseudomonadota</taxon>
        <taxon>Alphaproteobacteria</taxon>
        <taxon>Acetobacterales</taxon>
        <taxon>Acetobacteraceae</taxon>
    </lineage>
</organism>
<evidence type="ECO:0000256" key="2">
    <source>
        <dbReference type="ARBA" id="ARBA00022741"/>
    </source>
</evidence>
<dbReference type="Proteomes" id="UP001154259">
    <property type="component" value="Unassembled WGS sequence"/>
</dbReference>
<dbReference type="InterPro" id="IPR014151">
    <property type="entry name" value="DNA_helicase_AddA"/>
</dbReference>
<dbReference type="Gene3D" id="3.90.320.10">
    <property type="match status" value="1"/>
</dbReference>
<dbReference type="Gene3D" id="3.40.50.300">
    <property type="entry name" value="P-loop containing nucleotide triphosphate hydrolases"/>
    <property type="match status" value="4"/>
</dbReference>
<reference evidence="18" key="1">
    <citation type="submission" date="2022-10" db="EMBL/GenBank/DDBJ databases">
        <authorList>
            <person name="Botero Cardona J."/>
        </authorList>
    </citation>
    <scope>NUCLEOTIDE SEQUENCE</scope>
    <source>
        <strain evidence="18">LMG 31819</strain>
        <strain evidence="19">R-53529</strain>
    </source>
</reference>
<dbReference type="GO" id="GO:0005829">
    <property type="term" value="C:cytosol"/>
    <property type="evidence" value="ECO:0007669"/>
    <property type="project" value="TreeGrafter"/>
</dbReference>
<keyword evidence="21" id="KW-1185">Reference proteome</keyword>
<protein>
    <recommendedName>
        <fullName evidence="12">DNA 3'-5' helicase</fullName>
        <ecNumber evidence="12">5.6.2.4</ecNumber>
    </recommendedName>
    <alternativeName>
        <fullName evidence="13">DNA 3'-5' helicase II</fullName>
    </alternativeName>
</protein>
<evidence type="ECO:0000313" key="19">
    <source>
        <dbReference type="EMBL" id="CAI3940218.1"/>
    </source>
</evidence>
<evidence type="ECO:0000256" key="1">
    <source>
        <dbReference type="ARBA" id="ARBA00022722"/>
    </source>
</evidence>
<evidence type="ECO:0000256" key="13">
    <source>
        <dbReference type="ARBA" id="ARBA00034923"/>
    </source>
</evidence>
<evidence type="ECO:0000256" key="3">
    <source>
        <dbReference type="ARBA" id="ARBA00022763"/>
    </source>
</evidence>
<keyword evidence="9" id="KW-0234">DNA repair</keyword>
<dbReference type="InterPro" id="IPR011604">
    <property type="entry name" value="PDDEXK-like_dom_sf"/>
</dbReference>
<keyword evidence="2 15" id="KW-0547">Nucleotide-binding</keyword>
<evidence type="ECO:0000256" key="14">
    <source>
        <dbReference type="ARBA" id="ARBA00048988"/>
    </source>
</evidence>
<evidence type="ECO:0000313" key="18">
    <source>
        <dbReference type="EMBL" id="CAI3922127.1"/>
    </source>
</evidence>
<keyword evidence="10" id="KW-0413">Isomerase</keyword>
<dbReference type="EMBL" id="CAMXCS010000001">
    <property type="protein sequence ID" value="CAI3940218.1"/>
    <property type="molecule type" value="Genomic_DNA"/>
</dbReference>
<dbReference type="GO" id="GO:0033202">
    <property type="term" value="C:DNA helicase complex"/>
    <property type="evidence" value="ECO:0007669"/>
    <property type="project" value="TreeGrafter"/>
</dbReference>
<sequence>MQLEFLMNTPVDEANAQQRLASTPTISVFVSASAGSGKTKLLVDRLLRLMLPRKGRGGTLQPGTHPQKIQCLTYSKAAAAEMAIRLQRKLSEWVGYSEQELNQALRGLEIEPDEAMRKAARALFAQVLDLPGGMRIETNHAFCQSILQRFPLEASINPQFKIIEEGDNILAFKRAFDEKIHLASEQDIELLSPIVSSQNFLEILQELQQNQRFLPPVFQLIEEGSFSLYLRQLLQISYSSREEYLHAVCEKWRDETEFKAYLQQALEADSKRLRDIAESIMQWLSYPTDQRIENWDFFTSCFLTQKNELKSIKGNKSDNPDIAAYFIEQGQYVLDVIGRLNIYIVYEYTLALMNVFAPIWKRYQEIKRTQGALYYNDLIAYTLTLLDDPGSAWVLYKLDGGLDHILLDEVQDNSAEQWKIAADLSTEFFSGMGRDEDQPHPRTVFAVGDYKQSIYSFQGAKPQEFLSWQKIFKRTVLEAGQLWEDPQLRVSFRSSQIILDFVDHVFDPQQALKGLSGSGSENQFPAHRSARTDSPGRVDIWPLTRIDALDKETEMELWQPLKENQKHQSAELILAETLADWISKQIGKVPPYGGKPIQAGDILILIRKRSVFSKALIRSLKSKNIPLANLVKTQLLDQLAVQDLLVLCEVLLLPQDDLTLACVLKSPLGGLSEESLMELAAPRKNGQSLWGTLFIRHKERPDWTAVWKMLSSLFLRIDYVTPYALLVEILGEYQGRTKLLARLGGEAIEAIDELLSQALQYETLHTPSLQGFLYWLKQSERMIKNEAESSIDMVRIMTVHGAKGLQGRLVILPDTMNAASKQGGFQSDKVLIWKNDPSLGLTVPLYIPQKQFDIAESQLDKDAKKQSDEAESNRLLYVALTRASEWLLICGWQKSTKEEKGLEELPVGNWYRHSVTALRQLNAHSRDFFGGWEGEHLWIEQKGLSSKQETALDQQITKSVQPKIILPAWMGQENNWIAQTLASEKLPAAHLAPSRPEGIEMGDVSSVISPLQTKAKRDPLYRGRLVHQLLQYLPDCRQEERADIALHWLTPLEGQFSAKEIHYLVKQVLRIIEHPELHCLFDKESLVEQPLVGTVNGVVVTGQIDRMRILSDQILLCDFKSGRKIPQQPDETPVNYLKQMAAYWSLLKLLYPKHRIKPLIVWTDAARIMFLPEELLMNYIPTVKDNLS</sequence>
<evidence type="ECO:0000256" key="4">
    <source>
        <dbReference type="ARBA" id="ARBA00022801"/>
    </source>
</evidence>
<dbReference type="Proteomes" id="UP001154255">
    <property type="component" value="Unassembled WGS sequence"/>
</dbReference>
<dbReference type="GO" id="GO:0004527">
    <property type="term" value="F:exonuclease activity"/>
    <property type="evidence" value="ECO:0007669"/>
    <property type="project" value="UniProtKB-KW"/>
</dbReference>
<proteinExistence type="predicted"/>
<dbReference type="Pfam" id="PF13361">
    <property type="entry name" value="UvrD_C"/>
    <property type="match status" value="1"/>
</dbReference>
<evidence type="ECO:0000256" key="11">
    <source>
        <dbReference type="ARBA" id="ARBA00034617"/>
    </source>
</evidence>
<dbReference type="PROSITE" id="PS51217">
    <property type="entry name" value="UVRD_HELICASE_CTER"/>
    <property type="match status" value="1"/>
</dbReference>
<comment type="caution">
    <text evidence="18">The sequence shown here is derived from an EMBL/GenBank/DDBJ whole genome shotgun (WGS) entry which is preliminary data.</text>
</comment>
<evidence type="ECO:0000256" key="9">
    <source>
        <dbReference type="ARBA" id="ARBA00023204"/>
    </source>
</evidence>
<dbReference type="Pfam" id="PF00580">
    <property type="entry name" value="UvrD-helicase"/>
    <property type="match status" value="1"/>
</dbReference>
<dbReference type="RefSeq" id="WP_271789480.1">
    <property type="nucleotide sequence ID" value="NZ_CAMXCM010000001.1"/>
</dbReference>
<keyword evidence="4 15" id="KW-0378">Hydrolase</keyword>
<evidence type="ECO:0000256" key="12">
    <source>
        <dbReference type="ARBA" id="ARBA00034808"/>
    </source>
</evidence>
<feature type="binding site" evidence="15">
    <location>
        <begin position="32"/>
        <end position="39"/>
    </location>
    <ligand>
        <name>ATP</name>
        <dbReference type="ChEBI" id="CHEBI:30616"/>
    </ligand>
</feature>
<keyword evidence="8" id="KW-0238">DNA-binding</keyword>
<dbReference type="PANTHER" id="PTHR11070:SF2">
    <property type="entry name" value="ATP-DEPENDENT DNA HELICASE SRS2"/>
    <property type="match status" value="1"/>
</dbReference>
<keyword evidence="5 15" id="KW-0347">Helicase</keyword>
<keyword evidence="6" id="KW-0269">Exonuclease</keyword>
<evidence type="ECO:0000313" key="21">
    <source>
        <dbReference type="Proteomes" id="UP001154259"/>
    </source>
</evidence>
<name>A0A9W4X5P4_9PROT</name>
<evidence type="ECO:0000256" key="8">
    <source>
        <dbReference type="ARBA" id="ARBA00023125"/>
    </source>
</evidence>
<dbReference type="PANTHER" id="PTHR11070">
    <property type="entry name" value="UVRD / RECB / PCRA DNA HELICASE FAMILY MEMBER"/>
    <property type="match status" value="1"/>
</dbReference>
<dbReference type="InterPro" id="IPR038726">
    <property type="entry name" value="PDDEXK_AddAB-type"/>
</dbReference>
<comment type="catalytic activity">
    <reaction evidence="14">
        <text>ATP + H2O = ADP + phosphate + H(+)</text>
        <dbReference type="Rhea" id="RHEA:13065"/>
        <dbReference type="ChEBI" id="CHEBI:15377"/>
        <dbReference type="ChEBI" id="CHEBI:15378"/>
        <dbReference type="ChEBI" id="CHEBI:30616"/>
        <dbReference type="ChEBI" id="CHEBI:43474"/>
        <dbReference type="ChEBI" id="CHEBI:456216"/>
        <dbReference type="EC" id="5.6.2.4"/>
    </reaction>
</comment>
<dbReference type="InterPro" id="IPR014017">
    <property type="entry name" value="DNA_helicase_UvrD-like_C"/>
</dbReference>
<evidence type="ECO:0000256" key="15">
    <source>
        <dbReference type="PROSITE-ProRule" id="PRU00560"/>
    </source>
</evidence>
<dbReference type="Pfam" id="PF12705">
    <property type="entry name" value="PDDEXK_1"/>
    <property type="match status" value="1"/>
</dbReference>
<keyword evidence="7 15" id="KW-0067">ATP-binding</keyword>
<dbReference type="Gene3D" id="1.10.486.10">
    <property type="entry name" value="PCRA, domain 4"/>
    <property type="match status" value="1"/>
</dbReference>
<gene>
    <name evidence="19" type="ORF">R53529_LOCUS1067</name>
    <name evidence="18" type="ORF">R53530_LOCUS33</name>
</gene>
<dbReference type="GO" id="GO:0003677">
    <property type="term" value="F:DNA binding"/>
    <property type="evidence" value="ECO:0007669"/>
    <property type="project" value="UniProtKB-KW"/>
</dbReference>
<dbReference type="InterPro" id="IPR014016">
    <property type="entry name" value="UvrD-like_ATP-bd"/>
</dbReference>
<evidence type="ECO:0000256" key="6">
    <source>
        <dbReference type="ARBA" id="ARBA00022839"/>
    </source>
</evidence>
<dbReference type="EMBL" id="CAMXCM010000001">
    <property type="protein sequence ID" value="CAI3922127.1"/>
    <property type="molecule type" value="Genomic_DNA"/>
</dbReference>
<evidence type="ECO:0000313" key="20">
    <source>
        <dbReference type="Proteomes" id="UP001154255"/>
    </source>
</evidence>
<evidence type="ECO:0000259" key="17">
    <source>
        <dbReference type="PROSITE" id="PS51217"/>
    </source>
</evidence>
<feature type="domain" description="UvrD-like helicase ATP-binding" evidence="16">
    <location>
        <begin position="11"/>
        <end position="495"/>
    </location>
</feature>
<feature type="domain" description="UvrD-like helicase C-terminal" evidence="17">
    <location>
        <begin position="521"/>
        <end position="804"/>
    </location>
</feature>
<keyword evidence="3" id="KW-0227">DNA damage</keyword>
<dbReference type="AlphaFoldDB" id="A0A9W4X5P4"/>
<evidence type="ECO:0000256" key="5">
    <source>
        <dbReference type="ARBA" id="ARBA00022806"/>
    </source>
</evidence>
<dbReference type="SUPFAM" id="SSF52540">
    <property type="entry name" value="P-loop containing nucleoside triphosphate hydrolases"/>
    <property type="match status" value="1"/>
</dbReference>
<dbReference type="NCBIfam" id="TIGR02784">
    <property type="entry name" value="addA_alphas"/>
    <property type="match status" value="1"/>
</dbReference>
<dbReference type="InterPro" id="IPR000212">
    <property type="entry name" value="DNA_helicase_UvrD/REP"/>
</dbReference>
<evidence type="ECO:0000259" key="16">
    <source>
        <dbReference type="PROSITE" id="PS51198"/>
    </source>
</evidence>
<dbReference type="GO" id="GO:0005524">
    <property type="term" value="F:ATP binding"/>
    <property type="evidence" value="ECO:0007669"/>
    <property type="project" value="UniProtKB-UniRule"/>
</dbReference>
<evidence type="ECO:0000256" key="10">
    <source>
        <dbReference type="ARBA" id="ARBA00023235"/>
    </source>
</evidence>